<dbReference type="NCBIfam" id="TIGR00399">
    <property type="entry name" value="metG_C_term"/>
    <property type="match status" value="1"/>
</dbReference>
<dbReference type="SUPFAM" id="SSF50249">
    <property type="entry name" value="Nucleic acid-binding proteins"/>
    <property type="match status" value="1"/>
</dbReference>
<dbReference type="Pfam" id="PF09334">
    <property type="entry name" value="tRNA-synt_1g"/>
    <property type="match status" value="1"/>
</dbReference>
<dbReference type="InterPro" id="IPR014729">
    <property type="entry name" value="Rossmann-like_a/b/a_fold"/>
</dbReference>
<dbReference type="InterPro" id="IPR004495">
    <property type="entry name" value="Met-tRNA-synth_bsu_C"/>
</dbReference>
<dbReference type="EC" id="6.1.1.10" evidence="15"/>
<evidence type="ECO:0000256" key="9">
    <source>
        <dbReference type="ARBA" id="ARBA00022833"/>
    </source>
</evidence>
<evidence type="ECO:0000256" key="11">
    <source>
        <dbReference type="ARBA" id="ARBA00022884"/>
    </source>
</evidence>
<dbReference type="CDD" id="cd00814">
    <property type="entry name" value="MetRS_core"/>
    <property type="match status" value="1"/>
</dbReference>
<evidence type="ECO:0000256" key="14">
    <source>
        <dbReference type="ARBA" id="ARBA00047364"/>
    </source>
</evidence>
<accession>E1RI97</accession>
<comment type="cofactor">
    <cofactor evidence="15">
        <name>Zn(2+)</name>
        <dbReference type="ChEBI" id="CHEBI:29105"/>
    </cofactor>
    <text evidence="15">Binds 1 zinc ion per subunit.</text>
</comment>
<comment type="similarity">
    <text evidence="15">Belongs to the class-I aminoacyl-tRNA synthetase family. MetG type 1 subfamily.</text>
</comment>
<evidence type="ECO:0000256" key="3">
    <source>
        <dbReference type="ARBA" id="ARBA00011738"/>
    </source>
</evidence>
<dbReference type="HOGENOM" id="CLU_009710_1_2_2"/>
<dbReference type="AlphaFoldDB" id="E1RI97"/>
<dbReference type="GO" id="GO:0046872">
    <property type="term" value="F:metal ion binding"/>
    <property type="evidence" value="ECO:0007669"/>
    <property type="project" value="UniProtKB-KW"/>
</dbReference>
<reference evidence="17 18" key="1">
    <citation type="journal article" date="2010" name="Stand. Genomic Sci.">
        <title>Complete genome sequence of Methanoplanus petrolearius type strain (SEBR 4847).</title>
        <authorList>
            <person name="Brambilla E."/>
            <person name="Djao O.D."/>
            <person name="Daligault H."/>
            <person name="Lapidus A."/>
            <person name="Lucas S."/>
            <person name="Hammon N."/>
            <person name="Nolan M."/>
            <person name="Tice H."/>
            <person name="Cheng J.F."/>
            <person name="Han C."/>
            <person name="Tapia R."/>
            <person name="Goodwin L."/>
            <person name="Pitluck S."/>
            <person name="Liolios K."/>
            <person name="Ivanova N."/>
            <person name="Mavromatis K."/>
            <person name="Mikhailova N."/>
            <person name="Pati A."/>
            <person name="Chen A."/>
            <person name="Palaniappan K."/>
            <person name="Land M."/>
            <person name="Hauser L."/>
            <person name="Chang Y.J."/>
            <person name="Jeffries C.D."/>
            <person name="Rohde M."/>
            <person name="Spring S."/>
            <person name="Sikorski J."/>
            <person name="Goker M."/>
            <person name="Woyke T."/>
            <person name="Bristow J."/>
            <person name="Eisen J.A."/>
            <person name="Markowitz V."/>
            <person name="Hugenholtz P."/>
            <person name="Kyrpides N.C."/>
            <person name="Klenk H.P."/>
        </authorList>
    </citation>
    <scope>NUCLEOTIDE SEQUENCE [LARGE SCALE GENOMIC DNA]</scope>
    <source>
        <strain evidence="18">DSM 11571 / OCM 486 / SEBR 4847</strain>
    </source>
</reference>
<keyword evidence="9 15" id="KW-0862">Zinc</keyword>
<dbReference type="SUPFAM" id="SSF47323">
    <property type="entry name" value="Anticodon-binding domain of a subclass of class I aminoacyl-tRNA synthetases"/>
    <property type="match status" value="1"/>
</dbReference>
<dbReference type="Gene3D" id="2.20.28.20">
    <property type="entry name" value="Methionyl-tRNA synthetase, Zn-domain"/>
    <property type="match status" value="1"/>
</dbReference>
<dbReference type="GO" id="GO:0004825">
    <property type="term" value="F:methionine-tRNA ligase activity"/>
    <property type="evidence" value="ECO:0007669"/>
    <property type="project" value="UniProtKB-UniRule"/>
</dbReference>
<keyword evidence="10 15" id="KW-0067">ATP-binding</keyword>
<dbReference type="Gene3D" id="1.10.730.10">
    <property type="entry name" value="Isoleucyl-tRNA Synthetase, Domain 1"/>
    <property type="match status" value="1"/>
</dbReference>
<protein>
    <recommendedName>
        <fullName evidence="15">Methionine--tRNA ligase</fullName>
        <ecNumber evidence="15">6.1.1.10</ecNumber>
    </recommendedName>
    <alternativeName>
        <fullName evidence="15">Methionyl-tRNA synthetase</fullName>
        <shortName evidence="15">MetRS</shortName>
    </alternativeName>
</protein>
<dbReference type="GO" id="GO:0006431">
    <property type="term" value="P:methionyl-tRNA aminoacylation"/>
    <property type="evidence" value="ECO:0007669"/>
    <property type="project" value="UniProtKB-UniRule"/>
</dbReference>
<evidence type="ECO:0000256" key="13">
    <source>
        <dbReference type="ARBA" id="ARBA00023146"/>
    </source>
</evidence>
<dbReference type="InterPro" id="IPR012340">
    <property type="entry name" value="NA-bd_OB-fold"/>
</dbReference>
<dbReference type="PROSITE" id="PS50886">
    <property type="entry name" value="TRBD"/>
    <property type="match status" value="1"/>
</dbReference>
<evidence type="ECO:0000256" key="12">
    <source>
        <dbReference type="ARBA" id="ARBA00022917"/>
    </source>
</evidence>
<dbReference type="FunFam" id="2.20.28.20:FF:000001">
    <property type="entry name" value="Methionine--tRNA ligase"/>
    <property type="match status" value="1"/>
</dbReference>
<keyword evidence="13 15" id="KW-0030">Aminoacyl-tRNA synthetase</keyword>
<dbReference type="GO" id="GO:0017101">
    <property type="term" value="C:aminoacyl-tRNA synthetase multienzyme complex"/>
    <property type="evidence" value="ECO:0007669"/>
    <property type="project" value="TreeGrafter"/>
</dbReference>
<dbReference type="InterPro" id="IPR041872">
    <property type="entry name" value="Anticodon_Met"/>
</dbReference>
<dbReference type="FunFam" id="2.40.50.140:FF:000042">
    <property type="entry name" value="Methionine--tRNA ligase"/>
    <property type="match status" value="1"/>
</dbReference>
<evidence type="ECO:0000256" key="1">
    <source>
        <dbReference type="ARBA" id="ARBA00003314"/>
    </source>
</evidence>
<comment type="function">
    <text evidence="1 15">Is required not only for elongation of protein synthesis but also for the initiation of all mRNA translation through initiator tRNA(fMet) aminoacylation.</text>
</comment>
<dbReference type="KEGG" id="mpi:Mpet_1809"/>
<dbReference type="InterPro" id="IPR009080">
    <property type="entry name" value="tRNAsynth_Ia_anticodon-bd"/>
</dbReference>
<dbReference type="InterPro" id="IPR014758">
    <property type="entry name" value="Met-tRNA_synth"/>
</dbReference>
<feature type="binding site" evidence="15">
    <location>
        <position position="156"/>
    </location>
    <ligand>
        <name>Zn(2+)</name>
        <dbReference type="ChEBI" id="CHEBI:29105"/>
    </ligand>
</feature>
<dbReference type="PRINTS" id="PR01041">
    <property type="entry name" value="TRNASYNTHMET"/>
</dbReference>
<dbReference type="InterPro" id="IPR002547">
    <property type="entry name" value="tRNA-bd_dom"/>
</dbReference>
<dbReference type="Proteomes" id="UP000006565">
    <property type="component" value="Chromosome"/>
</dbReference>
<comment type="catalytic activity">
    <reaction evidence="14 15">
        <text>tRNA(Met) + L-methionine + ATP = L-methionyl-tRNA(Met) + AMP + diphosphate</text>
        <dbReference type="Rhea" id="RHEA:13481"/>
        <dbReference type="Rhea" id="RHEA-COMP:9667"/>
        <dbReference type="Rhea" id="RHEA-COMP:9698"/>
        <dbReference type="ChEBI" id="CHEBI:30616"/>
        <dbReference type="ChEBI" id="CHEBI:33019"/>
        <dbReference type="ChEBI" id="CHEBI:57844"/>
        <dbReference type="ChEBI" id="CHEBI:78442"/>
        <dbReference type="ChEBI" id="CHEBI:78530"/>
        <dbReference type="ChEBI" id="CHEBI:456215"/>
        <dbReference type="EC" id="6.1.1.10"/>
    </reaction>
</comment>
<keyword evidence="8 15" id="KW-0547">Nucleotide-binding</keyword>
<feature type="binding site" evidence="15">
    <location>
        <position position="160"/>
    </location>
    <ligand>
        <name>Zn(2+)</name>
        <dbReference type="ChEBI" id="CHEBI:29105"/>
    </ligand>
</feature>
<evidence type="ECO:0000256" key="7">
    <source>
        <dbReference type="ARBA" id="ARBA00022723"/>
    </source>
</evidence>
<keyword evidence="7 15" id="KW-0479">Metal-binding</keyword>
<dbReference type="InterPro" id="IPR033911">
    <property type="entry name" value="MetRS_core"/>
</dbReference>
<dbReference type="InterPro" id="IPR029038">
    <property type="entry name" value="MetRS_Zn"/>
</dbReference>
<dbReference type="PANTHER" id="PTHR45765">
    <property type="entry name" value="METHIONINE--TRNA LIGASE"/>
    <property type="match status" value="1"/>
</dbReference>
<evidence type="ECO:0000256" key="2">
    <source>
        <dbReference type="ARBA" id="ARBA00004496"/>
    </source>
</evidence>
<dbReference type="HAMAP" id="MF_00098">
    <property type="entry name" value="Met_tRNA_synth_type1"/>
    <property type="match status" value="1"/>
</dbReference>
<dbReference type="STRING" id="679926.Mpet_1809"/>
<dbReference type="InterPro" id="IPR023458">
    <property type="entry name" value="Met-tRNA_ligase_1"/>
</dbReference>
<evidence type="ECO:0000256" key="4">
    <source>
        <dbReference type="ARBA" id="ARBA00022490"/>
    </source>
</evidence>
<dbReference type="Gene3D" id="2.40.50.140">
    <property type="entry name" value="Nucleic acid-binding proteins"/>
    <property type="match status" value="1"/>
</dbReference>
<gene>
    <name evidence="15" type="primary">metG</name>
    <name evidence="17" type="ordered locus">Mpet_1809</name>
</gene>
<comment type="subunit">
    <text evidence="3 15">Homodimer.</text>
</comment>
<dbReference type="PANTHER" id="PTHR45765:SF1">
    <property type="entry name" value="METHIONINE--TRNA LIGASE, CYTOPLASMIC"/>
    <property type="match status" value="1"/>
</dbReference>
<keyword evidence="12 15" id="KW-0648">Protein biosynthesis</keyword>
<name>E1RI97_METP4</name>
<evidence type="ECO:0000256" key="6">
    <source>
        <dbReference type="ARBA" id="ARBA00022598"/>
    </source>
</evidence>
<proteinExistence type="inferred from homology"/>
<dbReference type="SUPFAM" id="SSF52374">
    <property type="entry name" value="Nucleotidylyl transferase"/>
    <property type="match status" value="1"/>
</dbReference>
<evidence type="ECO:0000256" key="5">
    <source>
        <dbReference type="ARBA" id="ARBA00022555"/>
    </source>
</evidence>
<dbReference type="Gene3D" id="3.40.50.620">
    <property type="entry name" value="HUPs"/>
    <property type="match status" value="1"/>
</dbReference>
<dbReference type="GO" id="GO:0005829">
    <property type="term" value="C:cytosol"/>
    <property type="evidence" value="ECO:0007669"/>
    <property type="project" value="TreeGrafter"/>
</dbReference>
<feature type="short sequence motif" description="'KMSKS' region" evidence="15">
    <location>
        <begin position="326"/>
        <end position="330"/>
    </location>
</feature>
<dbReference type="SUPFAM" id="SSF57770">
    <property type="entry name" value="Methionyl-tRNA synthetase (MetRS), Zn-domain"/>
    <property type="match status" value="1"/>
</dbReference>
<keyword evidence="4 15" id="KW-0963">Cytoplasm</keyword>
<dbReference type="EMBL" id="CP002117">
    <property type="protein sequence ID" value="ADN36562.1"/>
    <property type="molecule type" value="Genomic_DNA"/>
</dbReference>
<feature type="binding site" evidence="15">
    <location>
        <position position="144"/>
    </location>
    <ligand>
        <name>Zn(2+)</name>
        <dbReference type="ChEBI" id="CHEBI:29105"/>
    </ligand>
</feature>
<dbReference type="Pfam" id="PF01588">
    <property type="entry name" value="tRNA_bind"/>
    <property type="match status" value="1"/>
</dbReference>
<evidence type="ECO:0000256" key="8">
    <source>
        <dbReference type="ARBA" id="ARBA00022741"/>
    </source>
</evidence>
<dbReference type="eggNOG" id="arCOG00810">
    <property type="taxonomic scope" value="Archaea"/>
</dbReference>
<feature type="binding site" evidence="15">
    <location>
        <position position="329"/>
    </location>
    <ligand>
        <name>ATP</name>
        <dbReference type="ChEBI" id="CHEBI:30616"/>
    </ligand>
</feature>
<dbReference type="GO" id="GO:0000049">
    <property type="term" value="F:tRNA binding"/>
    <property type="evidence" value="ECO:0007669"/>
    <property type="project" value="UniProtKB-UniRule"/>
</dbReference>
<keyword evidence="6 15" id="KW-0436">Ligase</keyword>
<dbReference type="GO" id="GO:0005524">
    <property type="term" value="F:ATP binding"/>
    <property type="evidence" value="ECO:0007669"/>
    <property type="project" value="UniProtKB-UniRule"/>
</dbReference>
<dbReference type="Pfam" id="PF19303">
    <property type="entry name" value="Anticodon_3"/>
    <property type="match status" value="1"/>
</dbReference>
<dbReference type="OrthoDB" id="371856at2157"/>
<feature type="domain" description="TRNA-binding" evidence="16">
    <location>
        <begin position="571"/>
        <end position="669"/>
    </location>
</feature>
<organism evidence="17 18">
    <name type="scientific">Methanolacinia petrolearia (strain DSM 11571 / OCM 486 / SEBR 4847)</name>
    <name type="common">Methanoplanus petrolearius</name>
    <dbReference type="NCBI Taxonomy" id="679926"/>
    <lineage>
        <taxon>Archaea</taxon>
        <taxon>Methanobacteriati</taxon>
        <taxon>Methanobacteriota</taxon>
        <taxon>Stenosarchaea group</taxon>
        <taxon>Methanomicrobia</taxon>
        <taxon>Methanomicrobiales</taxon>
        <taxon>Methanomicrobiaceae</taxon>
        <taxon>Methanolacinia</taxon>
    </lineage>
</organism>
<keyword evidence="11 15" id="KW-0694">RNA-binding</keyword>
<keyword evidence="18" id="KW-1185">Reference proteome</keyword>
<evidence type="ECO:0000259" key="16">
    <source>
        <dbReference type="PROSITE" id="PS50886"/>
    </source>
</evidence>
<comment type="subcellular location">
    <subcellularLocation>
        <location evidence="2 15">Cytoplasm</location>
    </subcellularLocation>
</comment>
<evidence type="ECO:0000313" key="17">
    <source>
        <dbReference type="EMBL" id="ADN36562.1"/>
    </source>
</evidence>
<dbReference type="CDD" id="cd02800">
    <property type="entry name" value="tRNA_bind_EcMetRS_like"/>
    <property type="match status" value="1"/>
</dbReference>
<sequence>MNKSPVLVTCGLPYTNGPCHIGHLRTYVPADFYVRFLRHCGEEVVFICGSDNHGTPVVISSEAEGISPREICERYHTHFYETFRKMEVIFDRFGMTDDPANHKRTRSIVTDLINNGYIYEKTVSQCYCPHCEMFLPDRYVEGTCPHCGEKARGDECDQGCGKHLEPGEVLDPVCKICGEKAEMREQDHFFFKLGDFNDFLKGFLPELKGTLNARNYAMGWINEGLHDWCITRTLDWGVKFPGRDDLVVYVWVDAPIGYMAFTEEWAEKTGGNWEQFWKGDAPITHFIGQDIIYHHCIFWPALLKGSGYSTPYSIVASGMVKIDDRTFSKSRGYVVWTNDDYLDLGLSPDYLRYYLLSYTSHTKELNFSWREFQARVNNELVDTLGNFIYRTVHFASKKLGGIPDIGADEEILEEIKKRTALAESAAREYEFKSSIEEMMALASFGNTYIQTNAPWKMIKEDREGAEKVIRNCLQIVKALALLFDSVIPEKAQNIWEQLGYVDKISDHNLSEVTDGFSGTKLNKPEILFEKIEDEKIAEYESTMNMRVEQAKQKENRTTTTKEEKKMISIDEFANVEMKTAKILEAEKIEGSDKLLKIQVDLGDEKRQIVSGIAKFYNPEELIGTDVIVVTNLKPAKLFGVESQGMILAAGDEASLLTPKRDVSPGTKVL</sequence>
<evidence type="ECO:0000313" key="18">
    <source>
        <dbReference type="Proteomes" id="UP000006565"/>
    </source>
</evidence>
<dbReference type="NCBIfam" id="NF001100">
    <property type="entry name" value="PRK00133.1"/>
    <property type="match status" value="1"/>
</dbReference>
<dbReference type="CDD" id="cd07957">
    <property type="entry name" value="Anticodon_Ia_Met"/>
    <property type="match status" value="1"/>
</dbReference>
<dbReference type="NCBIfam" id="TIGR00398">
    <property type="entry name" value="metG"/>
    <property type="match status" value="1"/>
</dbReference>
<feature type="short sequence motif" description="'HIGH' region" evidence="15">
    <location>
        <begin position="13"/>
        <end position="23"/>
    </location>
</feature>
<feature type="binding site" evidence="15">
    <location>
        <position position="147"/>
    </location>
    <ligand>
        <name>Zn(2+)</name>
        <dbReference type="ChEBI" id="CHEBI:29105"/>
    </ligand>
</feature>
<evidence type="ECO:0000256" key="15">
    <source>
        <dbReference type="HAMAP-Rule" id="MF_00098"/>
    </source>
</evidence>
<evidence type="ECO:0000256" key="10">
    <source>
        <dbReference type="ARBA" id="ARBA00022840"/>
    </source>
</evidence>
<dbReference type="InterPro" id="IPR015413">
    <property type="entry name" value="Methionyl/Leucyl_tRNA_Synth"/>
</dbReference>
<keyword evidence="5 15" id="KW-0820">tRNA-binding</keyword>